<protein>
    <submittedName>
        <fullName evidence="1">Uncharacterized protein</fullName>
    </submittedName>
</protein>
<organism evidence="1">
    <name type="scientific">Aureoumbra lagunensis</name>
    <dbReference type="NCBI Taxonomy" id="44058"/>
    <lineage>
        <taxon>Eukaryota</taxon>
        <taxon>Sar</taxon>
        <taxon>Stramenopiles</taxon>
        <taxon>Ochrophyta</taxon>
        <taxon>Pelagophyceae</taxon>
        <taxon>Pelagomonadales</taxon>
        <taxon>Aureoumbra</taxon>
    </lineage>
</organism>
<accession>A0A7S3JVE6</accession>
<evidence type="ECO:0000313" key="1">
    <source>
        <dbReference type="EMBL" id="CAE0363868.1"/>
    </source>
</evidence>
<dbReference type="EMBL" id="HBIJ01006547">
    <property type="protein sequence ID" value="CAE0363868.1"/>
    <property type="molecule type" value="Transcribed_RNA"/>
</dbReference>
<gene>
    <name evidence="1" type="ORF">ALAG00032_LOCUS4609</name>
</gene>
<reference evidence="1" key="1">
    <citation type="submission" date="2021-01" db="EMBL/GenBank/DDBJ databases">
        <authorList>
            <person name="Corre E."/>
            <person name="Pelletier E."/>
            <person name="Niang G."/>
            <person name="Scheremetjew M."/>
            <person name="Finn R."/>
            <person name="Kale V."/>
            <person name="Holt S."/>
            <person name="Cochrane G."/>
            <person name="Meng A."/>
            <person name="Brown T."/>
            <person name="Cohen L."/>
        </authorList>
    </citation>
    <scope>NUCLEOTIDE SEQUENCE</scope>
    <source>
        <strain evidence="1">CCMP1510</strain>
    </source>
</reference>
<name>A0A7S3JVE6_9STRA</name>
<dbReference type="AlphaFoldDB" id="A0A7S3JVE6"/>
<sequence length="103" mass="12196">MKKKVLCGLLSKEKSCDVHRYECASRELGSLWYDRFVSLVFVAFHYATPKMEKEIVQMFKAVTMKRYSELQDDEAKLEILIEYFILNVTRVQPLVKIIFLLNQ</sequence>
<proteinExistence type="predicted"/>